<dbReference type="GO" id="GO:0005524">
    <property type="term" value="F:ATP binding"/>
    <property type="evidence" value="ECO:0007669"/>
    <property type="project" value="InterPro"/>
</dbReference>
<dbReference type="InterPro" id="IPR027417">
    <property type="entry name" value="P-loop_NTPase"/>
</dbReference>
<keyword evidence="2" id="KW-0732">Signal</keyword>
<accession>A0AA38FY59</accession>
<proteinExistence type="predicted"/>
<dbReference type="InterPro" id="IPR003959">
    <property type="entry name" value="ATPase_AAA_core"/>
</dbReference>
<evidence type="ECO:0000313" key="5">
    <source>
        <dbReference type="Proteomes" id="UP000824469"/>
    </source>
</evidence>
<dbReference type="EMBL" id="JAHRHJ020000006">
    <property type="protein sequence ID" value="KAH9311323.1"/>
    <property type="molecule type" value="Genomic_DNA"/>
</dbReference>
<feature type="compositionally biased region" description="Acidic residues" evidence="1">
    <location>
        <begin position="141"/>
        <end position="151"/>
    </location>
</feature>
<comment type="caution">
    <text evidence="4">The sequence shown here is derived from an EMBL/GenBank/DDBJ whole genome shotgun (WGS) entry which is preliminary data.</text>
</comment>
<feature type="compositionally biased region" description="Basic and acidic residues" evidence="1">
    <location>
        <begin position="152"/>
        <end position="164"/>
    </location>
</feature>
<feature type="signal peptide" evidence="2">
    <location>
        <begin position="1"/>
        <end position="20"/>
    </location>
</feature>
<gene>
    <name evidence="4" type="ORF">KI387_026358</name>
</gene>
<organism evidence="4 5">
    <name type="scientific">Taxus chinensis</name>
    <name type="common">Chinese yew</name>
    <name type="synonym">Taxus wallichiana var. chinensis</name>
    <dbReference type="NCBI Taxonomy" id="29808"/>
    <lineage>
        <taxon>Eukaryota</taxon>
        <taxon>Viridiplantae</taxon>
        <taxon>Streptophyta</taxon>
        <taxon>Embryophyta</taxon>
        <taxon>Tracheophyta</taxon>
        <taxon>Spermatophyta</taxon>
        <taxon>Pinopsida</taxon>
        <taxon>Pinidae</taxon>
        <taxon>Conifers II</taxon>
        <taxon>Cupressales</taxon>
        <taxon>Taxaceae</taxon>
        <taxon>Taxus</taxon>
    </lineage>
</organism>
<dbReference type="Proteomes" id="UP000824469">
    <property type="component" value="Unassembled WGS sequence"/>
</dbReference>
<dbReference type="InterPro" id="IPR050747">
    <property type="entry name" value="Mitochondrial_chaperone_BCS1"/>
</dbReference>
<sequence length="164" mass="18720">SHCSGAFFAVILLLLILSHSIPSSRTSFFKGGKDFYARIGRPRKRGYFLYGPPGMGKTSLVGAIANHMKYHIFELSERQSDLDDLLAETWRKSVIVIEDIDCSLHLTDKGAAKKEMFIHQTEEKEQEIVEAEKDRNLYQTNDDEEDDDDDSMDRGRESKVAWVC</sequence>
<evidence type="ECO:0000256" key="2">
    <source>
        <dbReference type="SAM" id="SignalP"/>
    </source>
</evidence>
<dbReference type="AlphaFoldDB" id="A0AA38FY59"/>
<evidence type="ECO:0000313" key="4">
    <source>
        <dbReference type="EMBL" id="KAH9311323.1"/>
    </source>
</evidence>
<feature type="compositionally biased region" description="Basic and acidic residues" evidence="1">
    <location>
        <begin position="121"/>
        <end position="136"/>
    </location>
</feature>
<evidence type="ECO:0000259" key="3">
    <source>
        <dbReference type="Pfam" id="PF00004"/>
    </source>
</evidence>
<feature type="non-terminal residue" evidence="4">
    <location>
        <position position="1"/>
    </location>
</feature>
<dbReference type="PANTHER" id="PTHR23070">
    <property type="entry name" value="BCS1 AAA-TYPE ATPASE"/>
    <property type="match status" value="1"/>
</dbReference>
<feature type="region of interest" description="Disordered" evidence="1">
    <location>
        <begin position="121"/>
        <end position="164"/>
    </location>
</feature>
<name>A0AA38FY59_TAXCH</name>
<keyword evidence="5" id="KW-1185">Reference proteome</keyword>
<dbReference type="SUPFAM" id="SSF52540">
    <property type="entry name" value="P-loop containing nucleoside triphosphate hydrolases"/>
    <property type="match status" value="1"/>
</dbReference>
<evidence type="ECO:0000256" key="1">
    <source>
        <dbReference type="SAM" id="MobiDB-lite"/>
    </source>
</evidence>
<dbReference type="GO" id="GO:0016887">
    <property type="term" value="F:ATP hydrolysis activity"/>
    <property type="evidence" value="ECO:0007669"/>
    <property type="project" value="InterPro"/>
</dbReference>
<reference evidence="4 5" key="1">
    <citation type="journal article" date="2021" name="Nat. Plants">
        <title>The Taxus genome provides insights into paclitaxel biosynthesis.</title>
        <authorList>
            <person name="Xiong X."/>
            <person name="Gou J."/>
            <person name="Liao Q."/>
            <person name="Li Y."/>
            <person name="Zhou Q."/>
            <person name="Bi G."/>
            <person name="Li C."/>
            <person name="Du R."/>
            <person name="Wang X."/>
            <person name="Sun T."/>
            <person name="Guo L."/>
            <person name="Liang H."/>
            <person name="Lu P."/>
            <person name="Wu Y."/>
            <person name="Zhang Z."/>
            <person name="Ro D.K."/>
            <person name="Shang Y."/>
            <person name="Huang S."/>
            <person name="Yan J."/>
        </authorList>
    </citation>
    <scope>NUCLEOTIDE SEQUENCE [LARGE SCALE GENOMIC DNA]</scope>
    <source>
        <strain evidence="4">Ta-2019</strain>
    </source>
</reference>
<feature type="chain" id="PRO_5041239006" description="ATPase AAA-type core domain-containing protein" evidence="2">
    <location>
        <begin position="21"/>
        <end position="164"/>
    </location>
</feature>
<dbReference type="Pfam" id="PF00004">
    <property type="entry name" value="AAA"/>
    <property type="match status" value="1"/>
</dbReference>
<protein>
    <recommendedName>
        <fullName evidence="3">ATPase AAA-type core domain-containing protein</fullName>
    </recommendedName>
</protein>
<dbReference type="Gene3D" id="3.40.50.300">
    <property type="entry name" value="P-loop containing nucleotide triphosphate hydrolases"/>
    <property type="match status" value="1"/>
</dbReference>
<feature type="domain" description="ATPase AAA-type core" evidence="3">
    <location>
        <begin position="48"/>
        <end position="107"/>
    </location>
</feature>